<evidence type="ECO:0000256" key="4">
    <source>
        <dbReference type="ARBA" id="ARBA00023010"/>
    </source>
</evidence>
<evidence type="ECO:0000256" key="6">
    <source>
        <dbReference type="ARBA" id="ARBA00023242"/>
    </source>
</evidence>
<dbReference type="GO" id="GO:0031965">
    <property type="term" value="C:nuclear membrane"/>
    <property type="evidence" value="ECO:0007669"/>
    <property type="project" value="UniProtKB-SubCell"/>
</dbReference>
<dbReference type="Gene3D" id="1.20.190.50">
    <property type="match status" value="1"/>
</dbReference>
<protein>
    <recommendedName>
        <fullName evidence="7">Nuclear pore complex protein</fullName>
    </recommendedName>
</protein>
<organism evidence="8 9">
    <name type="scientific">Kockovaella imperatae</name>
    <dbReference type="NCBI Taxonomy" id="4999"/>
    <lineage>
        <taxon>Eukaryota</taxon>
        <taxon>Fungi</taxon>
        <taxon>Dikarya</taxon>
        <taxon>Basidiomycota</taxon>
        <taxon>Agaricomycotina</taxon>
        <taxon>Tremellomycetes</taxon>
        <taxon>Tremellales</taxon>
        <taxon>Cuniculitremaceae</taxon>
        <taxon>Kockovaella</taxon>
    </lineage>
</organism>
<gene>
    <name evidence="8" type="ORF">BD324DRAFT_574730</name>
</gene>
<dbReference type="PANTHER" id="PTHR13003">
    <property type="entry name" value="NUP107-RELATED"/>
    <property type="match status" value="1"/>
</dbReference>
<accession>A0A1Y1URR9</accession>
<evidence type="ECO:0000256" key="1">
    <source>
        <dbReference type="ARBA" id="ARBA00022448"/>
    </source>
</evidence>
<evidence type="ECO:0000256" key="5">
    <source>
        <dbReference type="ARBA" id="ARBA00023132"/>
    </source>
</evidence>
<dbReference type="InParanoid" id="A0A1Y1URR9"/>
<dbReference type="Gene3D" id="1.10.3450.20">
    <property type="match status" value="1"/>
</dbReference>
<evidence type="ECO:0000256" key="7">
    <source>
        <dbReference type="RuleBase" id="RU365072"/>
    </source>
</evidence>
<comment type="function">
    <text evidence="7">Functions as a component of the nuclear pore complex (NPC).</text>
</comment>
<keyword evidence="5 7" id="KW-0906">Nuclear pore complex</keyword>
<proteinExistence type="inferred from homology"/>
<evidence type="ECO:0000256" key="2">
    <source>
        <dbReference type="ARBA" id="ARBA00022816"/>
    </source>
</evidence>
<dbReference type="GO" id="GO:0017056">
    <property type="term" value="F:structural constituent of nuclear pore"/>
    <property type="evidence" value="ECO:0007669"/>
    <property type="project" value="UniProtKB-UniRule"/>
</dbReference>
<dbReference type="GO" id="GO:0006406">
    <property type="term" value="P:mRNA export from nucleus"/>
    <property type="evidence" value="ECO:0007669"/>
    <property type="project" value="TreeGrafter"/>
</dbReference>
<dbReference type="EMBL" id="NBSH01000001">
    <property type="protein sequence ID" value="ORX40632.1"/>
    <property type="molecule type" value="Genomic_DNA"/>
</dbReference>
<dbReference type="RefSeq" id="XP_021874311.1">
    <property type="nucleotide sequence ID" value="XM_022013083.1"/>
</dbReference>
<reference evidence="8 9" key="1">
    <citation type="submission" date="2017-03" db="EMBL/GenBank/DDBJ databases">
        <title>Widespread Adenine N6-methylation of Active Genes in Fungi.</title>
        <authorList>
            <consortium name="DOE Joint Genome Institute"/>
            <person name="Mondo S.J."/>
            <person name="Dannebaum R.O."/>
            <person name="Kuo R.C."/>
            <person name="Louie K.B."/>
            <person name="Bewick A.J."/>
            <person name="Labutti K."/>
            <person name="Haridas S."/>
            <person name="Kuo A."/>
            <person name="Salamov A."/>
            <person name="Ahrendt S.R."/>
            <person name="Lau R."/>
            <person name="Bowen B.P."/>
            <person name="Lipzen A."/>
            <person name="Sullivan W."/>
            <person name="Andreopoulos W.B."/>
            <person name="Clum A."/>
            <person name="Lindquist E."/>
            <person name="Daum C."/>
            <person name="Northen T.R."/>
            <person name="Ramamoorthy G."/>
            <person name="Schmitz R.J."/>
            <person name="Gryganskyi A."/>
            <person name="Culley D."/>
            <person name="Magnuson J."/>
            <person name="James T.Y."/>
            <person name="O'Malley M.A."/>
            <person name="Stajich J.E."/>
            <person name="Spatafora J.W."/>
            <person name="Visel A."/>
            <person name="Grigoriev I.V."/>
        </authorList>
    </citation>
    <scope>NUCLEOTIDE SEQUENCE [LARGE SCALE GENOMIC DNA]</scope>
    <source>
        <strain evidence="8 9">NRRL Y-17943</strain>
    </source>
</reference>
<dbReference type="FunCoup" id="A0A1Y1URR9">
    <property type="interactions" value="551"/>
</dbReference>
<evidence type="ECO:0000313" key="8">
    <source>
        <dbReference type="EMBL" id="ORX40632.1"/>
    </source>
</evidence>
<name>A0A1Y1URR9_9TREE</name>
<comment type="subcellular location">
    <subcellularLocation>
        <location evidence="7">Nucleus</location>
        <location evidence="7">Nuclear pore complex</location>
    </subcellularLocation>
    <subcellularLocation>
        <location evidence="7">Nucleus membrane</location>
    </subcellularLocation>
</comment>
<evidence type="ECO:0000256" key="3">
    <source>
        <dbReference type="ARBA" id="ARBA00022927"/>
    </source>
</evidence>
<dbReference type="GO" id="GO:0000973">
    <property type="term" value="P:post-transcriptional tethering of RNA polymerase II gene DNA at nuclear periphery"/>
    <property type="evidence" value="ECO:0007669"/>
    <property type="project" value="TreeGrafter"/>
</dbReference>
<dbReference type="OrthoDB" id="3098at2759"/>
<comment type="caution">
    <text evidence="8">The sequence shown here is derived from an EMBL/GenBank/DDBJ whole genome shotgun (WGS) entry which is preliminary data.</text>
</comment>
<keyword evidence="7" id="KW-0472">Membrane</keyword>
<dbReference type="STRING" id="4999.A0A1Y1URR9"/>
<dbReference type="GO" id="GO:0006606">
    <property type="term" value="P:protein import into nucleus"/>
    <property type="evidence" value="ECO:0007669"/>
    <property type="project" value="TreeGrafter"/>
</dbReference>
<comment type="subunit">
    <text evidence="7">Part of the nuclear pore complex (NPC).</text>
</comment>
<dbReference type="GeneID" id="33554891"/>
<dbReference type="InterPro" id="IPR007252">
    <property type="entry name" value="Nup84/Nup107"/>
</dbReference>
<keyword evidence="6 7" id="KW-0539">Nucleus</keyword>
<keyword evidence="1 7" id="KW-0813">Transport</keyword>
<dbReference type="GO" id="GO:0031080">
    <property type="term" value="C:nuclear pore outer ring"/>
    <property type="evidence" value="ECO:0007669"/>
    <property type="project" value="TreeGrafter"/>
</dbReference>
<comment type="similarity">
    <text evidence="7">Belongs to the nucleoporin Nup84/Nup107 family.</text>
</comment>
<keyword evidence="3" id="KW-0653">Protein transport</keyword>
<evidence type="ECO:0000313" key="9">
    <source>
        <dbReference type="Proteomes" id="UP000193218"/>
    </source>
</evidence>
<keyword evidence="2" id="KW-0509">mRNA transport</keyword>
<dbReference type="Proteomes" id="UP000193218">
    <property type="component" value="Unassembled WGS sequence"/>
</dbReference>
<keyword evidence="9" id="KW-1185">Reference proteome</keyword>
<dbReference type="PANTHER" id="PTHR13003:SF2">
    <property type="entry name" value="NUCLEAR PORE COMPLEX PROTEIN NUP107"/>
    <property type="match status" value="1"/>
</dbReference>
<keyword evidence="4 7" id="KW-0811">Translocation</keyword>
<dbReference type="Pfam" id="PF04121">
    <property type="entry name" value="Nup84_Nup100"/>
    <property type="match status" value="1"/>
</dbReference>
<dbReference type="AlphaFoldDB" id="A0A1Y1URR9"/>
<sequence>MAAAPSSHLSASQSFAKVFSSYHEQYAEAGPSSAQLDTPIRYDVVLDEEGGLVTSLMGTLEQAIIISLTTHRLLRELAASDDGEMTDDLKDALMNEHRTWQLVRAVYDVRLHRADPAFVRVSAKAHLAQNPYSSPEELTQYMVNEDSELSLLAMLVDHLQTRTLLDQAPPLEARHGYLPATIRRAKATMLSATHRQNPSLDPDFTLRDPHGSHLAGEDQTYQVPLLETLWDLVRHGELDQALKICEEGGEPWRAASLMGGRRWSMGGMTQDSTTGPLEGNRTRNLWKKSCRAIATNPTLSTAERRLYGALITHLPTLLPACETWEDHLWAHSQAMMESRLDQKWKDLAGFWEQQEQVLGVDDGSQVIQGGIDDIFARLDDFGREDIHSSSLDPYRVAQRMVIQGRADLLLDQFATRLPEIDTVMAPELIAPLVRFFSHLVLLLRTLGQPVPDGAANLILEKYLSILRLEGNDSLVAMYAACLREGSGEESYARFLRGMDPNATREAKYEALNRAKLHNLDIAVIVTQTVRMILQEAFASIPALRGDQPDPTHLRTGLDERDVFLIRSLEWLTMVPDTADEALVQSNAVARYFLALGQTHAAQSLFRSLPAGISTIAEDEDGELHALEHDHFQQLFNVYACHDLVDEVLARSPKATATKTEHFNWRKSLITAIDKTENATVTLLTCDWFRFDLRAEQQRMKELERIRQIFVPDLTVRLHDLLVAHKAHQPILLQRALDLSKVVAAEEYHVYQEFFGRSGGDPYRLSAYLERIREASLEALKSGSGAAFVVKA</sequence>